<keyword evidence="1" id="KW-0805">Transcription regulation</keyword>
<dbReference type="RefSeq" id="WP_253240037.1">
    <property type="nucleotide sequence ID" value="NZ_JAMYJR010000028.1"/>
</dbReference>
<dbReference type="InterPro" id="IPR016032">
    <property type="entry name" value="Sig_transdc_resp-reg_C-effctor"/>
</dbReference>
<dbReference type="EMBL" id="JAMYJR010000028">
    <property type="protein sequence ID" value="MCO8273959.1"/>
    <property type="molecule type" value="Genomic_DNA"/>
</dbReference>
<sequence>MDGTDLLGRDQEQAALSAILDRARAQAVALVGEAGVGTSALLKYAAAEARERGFRVLSTTGHHDESELDGLAAQQLLIPLRPHIHELPDPDRSVAVDALSLRSRGPAELTAALVASLRALLRRRPGPTLIVVDDLHLVDPVSARVVADLIASPPGPVVFLLGLRRFRMPGLLPPGAGVLPLASLPEPVLARLAAARLPQVTGRGRRHLLRLAGGKPRVIADVARLFPAATTADVLSPPPTWAVRLQQRYAALFAGLDGATMELAGQLGGEDPGPVPTPVLDRAVAAGLLEPTGSTVRLADPLAGLAAYLSRTALDRADQHRRLAAALPAGSLVQARHLAASTTGPSEPVAAALESTGEQARQRGAYADHAEALHRAAELSPAPADAARRYAAALLSAGAMGQTSWVRELYAEVQHRDPAAITDALAAEAAVGLCRSARQREAMDLLLDHARDSVSEPIAAAADLVAQLSGLDEHHAVARRLRRRAGSGAVVPAAHAADLAGDTATAIELRQAALARSGPGKLGELPELFLPLASSLIDAGRWSEADALIARARAACDGADLRLLEVEVVAMQASLAGLHGDGPGARRMVESVWTRIDLQQNRRVGARLRQSLGISAFAEGDHEAAYRHHRALFGPDGTALYPDFTGHMLLGLAVTAVRTGRAEEALRILAATVGPDNPRGRMRRAQIGAMLTDDETSEAGFRAAVDDPAGAAWPFERALARLHYGTWLRRRRRVVDARVHLAEAVTLLENLGAEGLAAIARIELTAAGDPQAEAGPLRALSPQQRQVILLAADGLSNKEIAMHLRMSPRTVGTHLYNAYPKLGIGGRRQLDARLREVGARGE</sequence>
<dbReference type="PANTHER" id="PTHR44688:SF16">
    <property type="entry name" value="DNA-BINDING TRANSCRIPTIONAL ACTIVATOR DEVR_DOSR"/>
    <property type="match status" value="1"/>
</dbReference>
<dbReference type="InterPro" id="IPR000792">
    <property type="entry name" value="Tscrpt_reg_LuxR_C"/>
</dbReference>
<dbReference type="InterPro" id="IPR011990">
    <property type="entry name" value="TPR-like_helical_dom_sf"/>
</dbReference>
<evidence type="ECO:0000259" key="4">
    <source>
        <dbReference type="PROSITE" id="PS50043"/>
    </source>
</evidence>
<keyword evidence="3" id="KW-0804">Transcription</keyword>
<evidence type="ECO:0000256" key="2">
    <source>
        <dbReference type="ARBA" id="ARBA00023125"/>
    </source>
</evidence>
<dbReference type="Pfam" id="PF00196">
    <property type="entry name" value="GerE"/>
    <property type="match status" value="1"/>
</dbReference>
<evidence type="ECO:0000256" key="3">
    <source>
        <dbReference type="ARBA" id="ARBA00023163"/>
    </source>
</evidence>
<accession>A0ABT1DT04</accession>
<dbReference type="Pfam" id="PF13191">
    <property type="entry name" value="AAA_16"/>
    <property type="match status" value="1"/>
</dbReference>
<keyword evidence="6" id="KW-1185">Reference proteome</keyword>
<keyword evidence="2" id="KW-0238">DNA-binding</keyword>
<dbReference type="InterPro" id="IPR036388">
    <property type="entry name" value="WH-like_DNA-bd_sf"/>
</dbReference>
<feature type="domain" description="HTH luxR-type" evidence="4">
    <location>
        <begin position="773"/>
        <end position="838"/>
    </location>
</feature>
<reference evidence="5 6" key="1">
    <citation type="submission" date="2022-06" db="EMBL/GenBank/DDBJ databases">
        <title>New Species of the Genus Actinoplanes, ActinopZanes ferrugineus.</title>
        <authorList>
            <person name="Ding P."/>
        </authorList>
    </citation>
    <scope>NUCLEOTIDE SEQUENCE [LARGE SCALE GENOMIC DNA]</scope>
    <source>
        <strain evidence="5 6">TRM88003</strain>
    </source>
</reference>
<dbReference type="PRINTS" id="PR00038">
    <property type="entry name" value="HTHLUXR"/>
</dbReference>
<dbReference type="Proteomes" id="UP001523369">
    <property type="component" value="Unassembled WGS sequence"/>
</dbReference>
<dbReference type="InterPro" id="IPR027417">
    <property type="entry name" value="P-loop_NTPase"/>
</dbReference>
<proteinExistence type="predicted"/>
<dbReference type="InterPro" id="IPR041664">
    <property type="entry name" value="AAA_16"/>
</dbReference>
<dbReference type="Gene3D" id="1.25.40.10">
    <property type="entry name" value="Tetratricopeptide repeat domain"/>
    <property type="match status" value="1"/>
</dbReference>
<evidence type="ECO:0000256" key="1">
    <source>
        <dbReference type="ARBA" id="ARBA00023015"/>
    </source>
</evidence>
<protein>
    <submittedName>
        <fullName evidence="5">AAA family ATPase</fullName>
    </submittedName>
</protein>
<name>A0ABT1DT04_9ACTN</name>
<dbReference type="SUPFAM" id="SSF46894">
    <property type="entry name" value="C-terminal effector domain of the bipartite response regulators"/>
    <property type="match status" value="1"/>
</dbReference>
<dbReference type="Gene3D" id="1.10.10.10">
    <property type="entry name" value="Winged helix-like DNA-binding domain superfamily/Winged helix DNA-binding domain"/>
    <property type="match status" value="1"/>
</dbReference>
<comment type="caution">
    <text evidence="5">The sequence shown here is derived from an EMBL/GenBank/DDBJ whole genome shotgun (WGS) entry which is preliminary data.</text>
</comment>
<evidence type="ECO:0000313" key="5">
    <source>
        <dbReference type="EMBL" id="MCO8273959.1"/>
    </source>
</evidence>
<dbReference type="Gene3D" id="3.40.50.300">
    <property type="entry name" value="P-loop containing nucleotide triphosphate hydrolases"/>
    <property type="match status" value="1"/>
</dbReference>
<dbReference type="CDD" id="cd06170">
    <property type="entry name" value="LuxR_C_like"/>
    <property type="match status" value="1"/>
</dbReference>
<evidence type="ECO:0000313" key="6">
    <source>
        <dbReference type="Proteomes" id="UP001523369"/>
    </source>
</evidence>
<gene>
    <name evidence="5" type="ORF">M1L60_25500</name>
</gene>
<organism evidence="5 6">
    <name type="scientific">Paractinoplanes aksuensis</name>
    <dbReference type="NCBI Taxonomy" id="2939490"/>
    <lineage>
        <taxon>Bacteria</taxon>
        <taxon>Bacillati</taxon>
        <taxon>Actinomycetota</taxon>
        <taxon>Actinomycetes</taxon>
        <taxon>Micromonosporales</taxon>
        <taxon>Micromonosporaceae</taxon>
        <taxon>Paractinoplanes</taxon>
    </lineage>
</organism>
<dbReference type="SUPFAM" id="SSF52540">
    <property type="entry name" value="P-loop containing nucleoside triphosphate hydrolases"/>
    <property type="match status" value="1"/>
</dbReference>
<dbReference type="PROSITE" id="PS50043">
    <property type="entry name" value="HTH_LUXR_2"/>
    <property type="match status" value="1"/>
</dbReference>
<dbReference type="SMART" id="SM00421">
    <property type="entry name" value="HTH_LUXR"/>
    <property type="match status" value="1"/>
</dbReference>
<dbReference type="PANTHER" id="PTHR44688">
    <property type="entry name" value="DNA-BINDING TRANSCRIPTIONAL ACTIVATOR DEVR_DOSR"/>
    <property type="match status" value="1"/>
</dbReference>
<dbReference type="PROSITE" id="PS00622">
    <property type="entry name" value="HTH_LUXR_1"/>
    <property type="match status" value="1"/>
</dbReference>